<accession>A0A1C0YBL7</accession>
<keyword evidence="6" id="KW-1185">Reference proteome</keyword>
<dbReference type="Gene3D" id="1.10.287.950">
    <property type="entry name" value="Methyl-accepting chemotaxis protein"/>
    <property type="match status" value="1"/>
</dbReference>
<feature type="transmembrane region" description="Helical" evidence="3">
    <location>
        <begin position="12"/>
        <end position="32"/>
    </location>
</feature>
<evidence type="ECO:0000256" key="2">
    <source>
        <dbReference type="PROSITE-ProRule" id="PRU00284"/>
    </source>
</evidence>
<evidence type="ECO:0000313" key="5">
    <source>
        <dbReference type="EMBL" id="OCS84541.1"/>
    </source>
</evidence>
<gene>
    <name evidence="5" type="ORF">A6M13_15315</name>
</gene>
<dbReference type="SUPFAM" id="SSF58104">
    <property type="entry name" value="Methyl-accepting chemotaxis protein (MCP) signaling domain"/>
    <property type="match status" value="1"/>
</dbReference>
<keyword evidence="3" id="KW-0472">Membrane</keyword>
<organism evidence="5 6">
    <name type="scientific">Caryophanon tenue</name>
    <dbReference type="NCBI Taxonomy" id="33978"/>
    <lineage>
        <taxon>Bacteria</taxon>
        <taxon>Bacillati</taxon>
        <taxon>Bacillota</taxon>
        <taxon>Bacilli</taxon>
        <taxon>Bacillales</taxon>
        <taxon>Caryophanaceae</taxon>
        <taxon>Caryophanon</taxon>
    </lineage>
</organism>
<proteinExistence type="predicted"/>
<dbReference type="GO" id="GO:0007165">
    <property type="term" value="P:signal transduction"/>
    <property type="evidence" value="ECO:0007669"/>
    <property type="project" value="UniProtKB-KW"/>
</dbReference>
<keyword evidence="3" id="KW-0812">Transmembrane</keyword>
<dbReference type="PROSITE" id="PS50111">
    <property type="entry name" value="CHEMOTAXIS_TRANSDUC_2"/>
    <property type="match status" value="1"/>
</dbReference>
<dbReference type="SMART" id="SM00283">
    <property type="entry name" value="MA"/>
    <property type="match status" value="1"/>
</dbReference>
<reference evidence="5 6" key="1">
    <citation type="submission" date="2016-07" db="EMBL/GenBank/DDBJ databases">
        <title>Caryophanon tenue genome sequencing.</title>
        <authorList>
            <person name="Verma A."/>
            <person name="Pal Y."/>
            <person name="Krishnamurthi S."/>
        </authorList>
    </citation>
    <scope>NUCLEOTIDE SEQUENCE [LARGE SCALE GENOMIC DNA]</scope>
    <source>
        <strain evidence="5 6">DSM 14152</strain>
    </source>
</reference>
<evidence type="ECO:0000259" key="4">
    <source>
        <dbReference type="PROSITE" id="PS50111"/>
    </source>
</evidence>
<keyword evidence="3" id="KW-1133">Transmembrane helix</keyword>
<protein>
    <recommendedName>
        <fullName evidence="4">Methyl-accepting transducer domain-containing protein</fullName>
    </recommendedName>
</protein>
<dbReference type="Proteomes" id="UP000093199">
    <property type="component" value="Unassembled WGS sequence"/>
</dbReference>
<comment type="caution">
    <text evidence="5">The sequence shown here is derived from an EMBL/GenBank/DDBJ whole genome shotgun (WGS) entry which is preliminary data.</text>
</comment>
<keyword evidence="1 2" id="KW-0807">Transducer</keyword>
<dbReference type="RefSeq" id="WP_066546430.1">
    <property type="nucleotide sequence ID" value="NZ_MASJ01000024.1"/>
</dbReference>
<dbReference type="AlphaFoldDB" id="A0A1C0YBL7"/>
<dbReference type="EMBL" id="MASJ01000024">
    <property type="protein sequence ID" value="OCS84541.1"/>
    <property type="molecule type" value="Genomic_DNA"/>
</dbReference>
<sequence length="584" mass="64486">MKKEKKLSQRILYLVAALFIGVIIMISVAVSFGGNYIVEKTIAEQAIENVQHVATQLDSEAYEQFIAAPTENDTYWKLREQLNDIREKAGVLYISTYQVPEDGATEVLFLIDGMPVDDTETAAALGEASNATKVHHLEEAIVEGSATTGLVEDDNFGEFLTAIVPFYSEDGELLMFVSVDIDATKIVGIKTQILNELIPIFIAALAIIVMIGLWQVRRYINRALQPLVTMEQASRQLANGNIAEAEQLIQQVSSRHNDEVSRFSYAFTDTLHQLRQLVQQVKQQTTNVEHVSQHLAVHANDVNNVQQQITESTTVIEQSAQMQTEVTTQTTEALTEMATGIQRLAESTNAITSSTQDVTVFVEESAKNAQHVSTKMGALEESVAHTTDGVHQMNERFKTIEQMVSVITSIADQTNLLALNASIEAARAGEHGAGFAVVAEEVRKLAVSSKQSAEDITEQLRLFEQLSATVTAQMQQSHTQVTESTQAVNVVEQRMMQILHNMQQVAMYIQEDAAVLQQMSAGSEEVLASMEEVSRASVHMLQETGQTYSGVQQQVKMLHTLNTTIEALEQASEQMTTSMEKFTL</sequence>
<dbReference type="PANTHER" id="PTHR32089:SF112">
    <property type="entry name" value="LYSOZYME-LIKE PROTEIN-RELATED"/>
    <property type="match status" value="1"/>
</dbReference>
<feature type="transmembrane region" description="Helical" evidence="3">
    <location>
        <begin position="197"/>
        <end position="216"/>
    </location>
</feature>
<dbReference type="OrthoDB" id="369835at2"/>
<dbReference type="GO" id="GO:0016020">
    <property type="term" value="C:membrane"/>
    <property type="evidence" value="ECO:0007669"/>
    <property type="project" value="InterPro"/>
</dbReference>
<feature type="domain" description="Methyl-accepting transducer" evidence="4">
    <location>
        <begin position="298"/>
        <end position="534"/>
    </location>
</feature>
<dbReference type="STRING" id="33978.A6M13_15315"/>
<evidence type="ECO:0000313" key="6">
    <source>
        <dbReference type="Proteomes" id="UP000093199"/>
    </source>
</evidence>
<dbReference type="InterPro" id="IPR004089">
    <property type="entry name" value="MCPsignal_dom"/>
</dbReference>
<evidence type="ECO:0000256" key="3">
    <source>
        <dbReference type="SAM" id="Phobius"/>
    </source>
</evidence>
<dbReference type="PANTHER" id="PTHR32089">
    <property type="entry name" value="METHYL-ACCEPTING CHEMOTAXIS PROTEIN MCPB"/>
    <property type="match status" value="1"/>
</dbReference>
<dbReference type="Pfam" id="PF00015">
    <property type="entry name" value="MCPsignal"/>
    <property type="match status" value="1"/>
</dbReference>
<name>A0A1C0YBL7_9BACL</name>
<evidence type="ECO:0000256" key="1">
    <source>
        <dbReference type="ARBA" id="ARBA00023224"/>
    </source>
</evidence>